<keyword evidence="2" id="KW-0274">FAD</keyword>
<keyword evidence="4" id="KW-0614">Plasmid</keyword>
<dbReference type="Gene3D" id="3.40.462.10">
    <property type="entry name" value="FAD-linked oxidases, C-terminal domain"/>
    <property type="match status" value="1"/>
</dbReference>
<proteinExistence type="predicted"/>
<gene>
    <name evidence="4" type="ORF">COO91_11135</name>
</gene>
<dbReference type="InterPro" id="IPR016170">
    <property type="entry name" value="Cytok_DH_C_sf"/>
</dbReference>
<dbReference type="Proteomes" id="UP000232003">
    <property type="component" value="Plasmid pNFSY08"/>
</dbReference>
<evidence type="ECO:0000256" key="2">
    <source>
        <dbReference type="ARBA" id="ARBA00022827"/>
    </source>
</evidence>
<evidence type="ECO:0000256" key="1">
    <source>
        <dbReference type="ARBA" id="ARBA00022630"/>
    </source>
</evidence>
<dbReference type="KEGG" id="nfl:COO91_11135"/>
<dbReference type="GO" id="GO:0016491">
    <property type="term" value="F:oxidoreductase activity"/>
    <property type="evidence" value="ECO:0007669"/>
    <property type="project" value="UniProtKB-KW"/>
</dbReference>
<dbReference type="AlphaFoldDB" id="A0A2K8TB42"/>
<keyword evidence="1" id="KW-0285">Flavoprotein</keyword>
<evidence type="ECO:0000256" key="3">
    <source>
        <dbReference type="ARBA" id="ARBA00023002"/>
    </source>
</evidence>
<dbReference type="SUPFAM" id="SSF55103">
    <property type="entry name" value="FAD-linked oxidases, C-terminal domain"/>
    <property type="match status" value="1"/>
</dbReference>
<geneLocation type="plasmid" evidence="5">
    <name>pnfsy08</name>
</geneLocation>
<dbReference type="InterPro" id="IPR016167">
    <property type="entry name" value="FAD-bd_PCMH_sub1"/>
</dbReference>
<keyword evidence="3" id="KW-0560">Oxidoreductase</keyword>
<dbReference type="InterPro" id="IPR016164">
    <property type="entry name" value="FAD-linked_Oxase-like_C"/>
</dbReference>
<protein>
    <submittedName>
        <fullName evidence="4">FAD/FMN-containing dehydrogenase</fullName>
    </submittedName>
</protein>
<evidence type="ECO:0000313" key="4">
    <source>
        <dbReference type="EMBL" id="AUB44882.1"/>
    </source>
</evidence>
<reference evidence="4 5" key="1">
    <citation type="submission" date="2017-11" db="EMBL/GenBank/DDBJ databases">
        <title>Complete genome of a free-living desiccation-tolerant cyanobacterium and its photosynthetic adaptation to extreme terrestrial habitat.</title>
        <authorList>
            <person name="Shang J."/>
        </authorList>
    </citation>
    <scope>NUCLEOTIDE SEQUENCE [LARGE SCALE GENOMIC DNA]</scope>
    <source>
        <strain evidence="4 5">CCNUN1</strain>
        <plasmid evidence="5">pnfsy08</plasmid>
    </source>
</reference>
<name>A0A2K8TB42_9NOSO</name>
<dbReference type="Gene3D" id="3.30.43.10">
    <property type="entry name" value="Uridine Diphospho-n-acetylenolpyruvylglucosamine Reductase, domain 2"/>
    <property type="match status" value="1"/>
</dbReference>
<dbReference type="GO" id="GO:0050660">
    <property type="term" value="F:flavin adenine dinucleotide binding"/>
    <property type="evidence" value="ECO:0007669"/>
    <property type="project" value="InterPro"/>
</dbReference>
<keyword evidence="5" id="KW-1185">Reference proteome</keyword>
<organism evidence="4 5">
    <name type="scientific">Nostoc flagelliforme CCNUN1</name>
    <dbReference type="NCBI Taxonomy" id="2038116"/>
    <lineage>
        <taxon>Bacteria</taxon>
        <taxon>Bacillati</taxon>
        <taxon>Cyanobacteriota</taxon>
        <taxon>Cyanophyceae</taxon>
        <taxon>Nostocales</taxon>
        <taxon>Nostocaceae</taxon>
        <taxon>Nostoc</taxon>
    </lineage>
</organism>
<sequence>MPMFRLPQEEELIIGFGIYPSIPKSQVQPILAELKKLSNLSLEMGGKRYLTCWIDFTIQEWQSQFGDYWPKVNEMKRKYDSKGIFNSGFFEYEQINYPVIAPQENQLVENVATKSAIAV</sequence>
<evidence type="ECO:0000313" key="5">
    <source>
        <dbReference type="Proteomes" id="UP000232003"/>
    </source>
</evidence>
<accession>A0A2K8TB42</accession>
<dbReference type="EMBL" id="CP024793">
    <property type="protein sequence ID" value="AUB44882.1"/>
    <property type="molecule type" value="Genomic_DNA"/>
</dbReference>